<dbReference type="STRING" id="660517.SAMN04487946_108115"/>
<evidence type="ECO:0000313" key="1">
    <source>
        <dbReference type="EMBL" id="SDY20076.1"/>
    </source>
</evidence>
<dbReference type="Proteomes" id="UP000199170">
    <property type="component" value="Unassembled WGS sequence"/>
</dbReference>
<proteinExistence type="predicted"/>
<name>A0A1H3HX90_9EURY</name>
<organism evidence="1 2">
    <name type="scientific">Halobellus clavatus</name>
    <dbReference type="NCBI Taxonomy" id="660517"/>
    <lineage>
        <taxon>Archaea</taxon>
        <taxon>Methanobacteriati</taxon>
        <taxon>Methanobacteriota</taxon>
        <taxon>Stenosarchaea group</taxon>
        <taxon>Halobacteria</taxon>
        <taxon>Halobacteriales</taxon>
        <taxon>Haloferacaceae</taxon>
        <taxon>Halobellus</taxon>
    </lineage>
</organism>
<protein>
    <submittedName>
        <fullName evidence="1">Uncharacterized protein</fullName>
    </submittedName>
</protein>
<gene>
    <name evidence="1" type="ORF">SAMN04487946_108115</name>
</gene>
<sequence length="101" mass="11243">MERTFRVETGDGSFPITAIRRADWRDLREPCPVCGGGDFDHVSTSGGHYGQRGTAVVLRADRWAAERSLLTRCRACGTVLDKHAAIDLLFEFDRDVDSEEA</sequence>
<keyword evidence="2" id="KW-1185">Reference proteome</keyword>
<dbReference type="EMBL" id="FNPB01000008">
    <property type="protein sequence ID" value="SDY20076.1"/>
    <property type="molecule type" value="Genomic_DNA"/>
</dbReference>
<dbReference type="AlphaFoldDB" id="A0A1H3HX90"/>
<evidence type="ECO:0000313" key="2">
    <source>
        <dbReference type="Proteomes" id="UP000199170"/>
    </source>
</evidence>
<dbReference type="RefSeq" id="WP_089767666.1">
    <property type="nucleotide sequence ID" value="NZ_FNPB01000008.1"/>
</dbReference>
<accession>A0A1H3HX90</accession>
<dbReference type="OrthoDB" id="306178at2157"/>
<reference evidence="2" key="1">
    <citation type="submission" date="2016-10" db="EMBL/GenBank/DDBJ databases">
        <authorList>
            <person name="Varghese N."/>
            <person name="Submissions S."/>
        </authorList>
    </citation>
    <scope>NUCLEOTIDE SEQUENCE [LARGE SCALE GENOMIC DNA]</scope>
    <source>
        <strain evidence="2">CGMCC 1.10118</strain>
    </source>
</reference>